<reference evidence="3 4" key="1">
    <citation type="journal article" date="2020" name="Front. Microbiol.">
        <title>Design of Bacterial Strain-Specific qPCR Assays Using NGS Data and Publicly Available Resources and Its Application to Track Biocontrol Strains.</title>
        <authorList>
            <person name="Hernandez I."/>
            <person name="Sant C."/>
            <person name="Martinez R."/>
            <person name="Fernandez C."/>
        </authorList>
    </citation>
    <scope>NUCLEOTIDE SEQUENCE [LARGE SCALE GENOMIC DNA]</scope>
    <source>
        <strain evidence="3 4">B24</strain>
    </source>
</reference>
<feature type="compositionally biased region" description="Low complexity" evidence="1">
    <location>
        <begin position="37"/>
        <end position="50"/>
    </location>
</feature>
<dbReference type="Pfam" id="PF03640">
    <property type="entry name" value="Lipoprotein_15"/>
    <property type="match status" value="2"/>
</dbReference>
<evidence type="ECO:0000313" key="3">
    <source>
        <dbReference type="EMBL" id="QMU97620.1"/>
    </source>
</evidence>
<feature type="region of interest" description="Disordered" evidence="1">
    <location>
        <begin position="23"/>
        <end position="50"/>
    </location>
</feature>
<sequence length="166" mass="16721">MRKALAIGGIALALMLVGCSSPGTTGPASEGPDSGYGAPSSEASEPAASGADVMVAETSLGEVVVDGEGMTLYMFDKDTQGGDTSACTGACLQNWPPLIAAGDEPEGDGVTGELATIETADGEKQVTLNGWPLYYFAGDSAAGDVKGQGVQDVWWVLSPAGERMAD</sequence>
<dbReference type="RefSeq" id="WP_182252616.1">
    <property type="nucleotide sequence ID" value="NZ_CP043732.1"/>
</dbReference>
<organism evidence="3 4">
    <name type="scientific">Microbacterium esteraromaticum</name>
    <dbReference type="NCBI Taxonomy" id="57043"/>
    <lineage>
        <taxon>Bacteria</taxon>
        <taxon>Bacillati</taxon>
        <taxon>Actinomycetota</taxon>
        <taxon>Actinomycetes</taxon>
        <taxon>Micrococcales</taxon>
        <taxon>Microbacteriaceae</taxon>
        <taxon>Microbacterium</taxon>
    </lineage>
</organism>
<dbReference type="Proteomes" id="UP000515708">
    <property type="component" value="Chromosome"/>
</dbReference>
<dbReference type="GO" id="GO:0043448">
    <property type="term" value="P:alkane catabolic process"/>
    <property type="evidence" value="ECO:0007669"/>
    <property type="project" value="TreeGrafter"/>
</dbReference>
<evidence type="ECO:0000313" key="4">
    <source>
        <dbReference type="Proteomes" id="UP000515708"/>
    </source>
</evidence>
<proteinExistence type="predicted"/>
<dbReference type="AlphaFoldDB" id="A0A7D8A9I9"/>
<dbReference type="EMBL" id="CP043732">
    <property type="protein sequence ID" value="QMU97620.1"/>
    <property type="molecule type" value="Genomic_DNA"/>
</dbReference>
<dbReference type="InterPro" id="IPR005297">
    <property type="entry name" value="Lipoprotein_repeat"/>
</dbReference>
<accession>A0A7D8A9I9</accession>
<evidence type="ECO:0000256" key="2">
    <source>
        <dbReference type="SAM" id="SignalP"/>
    </source>
</evidence>
<protein>
    <recommendedName>
        <fullName evidence="5">Lipoprotein</fullName>
    </recommendedName>
</protein>
<name>A0A7D8A9I9_9MICO</name>
<dbReference type="PANTHER" id="PTHR39335:SF1">
    <property type="entry name" value="BLL4220 PROTEIN"/>
    <property type="match status" value="1"/>
</dbReference>
<evidence type="ECO:0000256" key="1">
    <source>
        <dbReference type="SAM" id="MobiDB-lite"/>
    </source>
</evidence>
<gene>
    <name evidence="3" type="ORF">FVO59_10620</name>
</gene>
<evidence type="ECO:0008006" key="5">
    <source>
        <dbReference type="Google" id="ProtNLM"/>
    </source>
</evidence>
<keyword evidence="2" id="KW-0732">Signal</keyword>
<feature type="signal peptide" evidence="2">
    <location>
        <begin position="1"/>
        <end position="25"/>
    </location>
</feature>
<dbReference type="PROSITE" id="PS51257">
    <property type="entry name" value="PROKAR_LIPOPROTEIN"/>
    <property type="match status" value="1"/>
</dbReference>
<dbReference type="PANTHER" id="PTHR39335">
    <property type="entry name" value="BLL4220 PROTEIN"/>
    <property type="match status" value="1"/>
</dbReference>
<feature type="chain" id="PRO_5038359861" description="Lipoprotein" evidence="2">
    <location>
        <begin position="26"/>
        <end position="166"/>
    </location>
</feature>